<organism evidence="1 2">
    <name type="scientific">Tetraparma gracilis</name>
    <dbReference type="NCBI Taxonomy" id="2962635"/>
    <lineage>
        <taxon>Eukaryota</taxon>
        <taxon>Sar</taxon>
        <taxon>Stramenopiles</taxon>
        <taxon>Ochrophyta</taxon>
        <taxon>Bolidophyceae</taxon>
        <taxon>Parmales</taxon>
        <taxon>Triparmaceae</taxon>
        <taxon>Tetraparma</taxon>
    </lineage>
</organism>
<comment type="caution">
    <text evidence="1">The sequence shown here is derived from an EMBL/GenBank/DDBJ whole genome shotgun (WGS) entry which is preliminary data.</text>
</comment>
<keyword evidence="2" id="KW-1185">Reference proteome</keyword>
<gene>
    <name evidence="1" type="ORF">TeGR_g5189</name>
</gene>
<proteinExistence type="predicted"/>
<protein>
    <submittedName>
        <fullName evidence="1">Uncharacterized protein</fullName>
    </submittedName>
</protein>
<sequence length="433" mass="46653">MDHVDAFNALPFADELVDLGLFPYRFRAKEISESYAMLAAIQAHVLNHLPAQTEGYPTIFVVGDGATPRTAALLAKNFPSSNVFSVDPLLPPPPSPPSADSIPPNFPSIPNLTTYSGRVQAVLLKATSVLIVLMHAHVSLPDVLSSILSSPSLTSLSCVACPCCNFGPRQATLFGKPPDSQYEDEHIIGGASAKRQVRCWVNVAPSHGELRANTDAVLRDHASTFRQPKEDGPLFELDARGRQWSTQETSEDGLRVAADFFARFPKLTGASAVGDERAPEDWEGACGAAEPGTNKLRDCAAAGLELASFTGRVGEGRLEKLGKRVVLFDLALPNGAVVHVKANEDLFAGAAVNSTQMRWLLKNFGGVGVRVVGYPFRARGRGAGGVGGEPTLLASGVEILLEEPDEASIRERYRQRRTDMGLCKADPGWWWER</sequence>
<dbReference type="Proteomes" id="UP001165060">
    <property type="component" value="Unassembled WGS sequence"/>
</dbReference>
<dbReference type="EMBL" id="BRYB01000221">
    <property type="protein sequence ID" value="GMI25563.1"/>
    <property type="molecule type" value="Genomic_DNA"/>
</dbReference>
<name>A0ABQ6MGB7_9STRA</name>
<reference evidence="1 2" key="1">
    <citation type="journal article" date="2023" name="Commun. Biol.">
        <title>Genome analysis of Parmales, the sister group of diatoms, reveals the evolutionary specialization of diatoms from phago-mixotrophs to photoautotrophs.</title>
        <authorList>
            <person name="Ban H."/>
            <person name="Sato S."/>
            <person name="Yoshikawa S."/>
            <person name="Yamada K."/>
            <person name="Nakamura Y."/>
            <person name="Ichinomiya M."/>
            <person name="Sato N."/>
            <person name="Blanc-Mathieu R."/>
            <person name="Endo H."/>
            <person name="Kuwata A."/>
            <person name="Ogata H."/>
        </authorList>
    </citation>
    <scope>NUCLEOTIDE SEQUENCE [LARGE SCALE GENOMIC DNA]</scope>
</reference>
<accession>A0ABQ6MGB7</accession>
<evidence type="ECO:0000313" key="1">
    <source>
        <dbReference type="EMBL" id="GMI25563.1"/>
    </source>
</evidence>
<evidence type="ECO:0000313" key="2">
    <source>
        <dbReference type="Proteomes" id="UP001165060"/>
    </source>
</evidence>